<reference evidence="2" key="1">
    <citation type="journal article" date="2020" name="Nature">
        <title>Giant virus diversity and host interactions through global metagenomics.</title>
        <authorList>
            <person name="Schulz F."/>
            <person name="Roux S."/>
            <person name="Paez-Espino D."/>
            <person name="Jungbluth S."/>
            <person name="Walsh D.A."/>
            <person name="Denef V.J."/>
            <person name="McMahon K.D."/>
            <person name="Konstantinidis K.T."/>
            <person name="Eloe-Fadrosh E.A."/>
            <person name="Kyrpides N.C."/>
            <person name="Woyke T."/>
        </authorList>
    </citation>
    <scope>NUCLEOTIDE SEQUENCE</scope>
    <source>
        <strain evidence="2">GVMAG-M-3300020182-33</strain>
    </source>
</reference>
<feature type="transmembrane region" description="Helical" evidence="1">
    <location>
        <begin position="50"/>
        <end position="69"/>
    </location>
</feature>
<dbReference type="AlphaFoldDB" id="A0A6C0C294"/>
<evidence type="ECO:0000256" key="1">
    <source>
        <dbReference type="SAM" id="Phobius"/>
    </source>
</evidence>
<sequence>MNFTWKKSALKRALLCSVSPPAMSHSDKLKQYQQREKRNGQRIGWTICRFTRYFLFVVLRIVVFAHPSLQSLIPSSQ</sequence>
<keyword evidence="1" id="KW-1133">Transmembrane helix</keyword>
<name>A0A6C0C294_9ZZZZ</name>
<organism evidence="2">
    <name type="scientific">viral metagenome</name>
    <dbReference type="NCBI Taxonomy" id="1070528"/>
    <lineage>
        <taxon>unclassified sequences</taxon>
        <taxon>metagenomes</taxon>
        <taxon>organismal metagenomes</taxon>
    </lineage>
</organism>
<accession>A0A6C0C294</accession>
<keyword evidence="1" id="KW-0812">Transmembrane</keyword>
<dbReference type="EMBL" id="MN739302">
    <property type="protein sequence ID" value="QHS97683.1"/>
    <property type="molecule type" value="Genomic_DNA"/>
</dbReference>
<evidence type="ECO:0000313" key="2">
    <source>
        <dbReference type="EMBL" id="QHS97683.1"/>
    </source>
</evidence>
<protein>
    <submittedName>
        <fullName evidence="2">Uncharacterized protein</fullName>
    </submittedName>
</protein>
<proteinExistence type="predicted"/>
<keyword evidence="1" id="KW-0472">Membrane</keyword>